<name>A0A0A8UKW1_LEGHA</name>
<reference evidence="3" key="1">
    <citation type="submission" date="2014-09" db="EMBL/GenBank/DDBJ databases">
        <authorList>
            <person name="Gomez-Valero L."/>
        </authorList>
    </citation>
    <scope>NUCLEOTIDE SEQUENCE [LARGE SCALE GENOMIC DNA]</scope>
    <source>
        <strain evidence="3">ATCC35250</strain>
    </source>
</reference>
<dbReference type="HOGENOM" id="CLU_102518_0_0_6"/>
<feature type="chain" id="PRO_5009754188" description="Secreted protein" evidence="1">
    <location>
        <begin position="22"/>
        <end position="225"/>
    </location>
</feature>
<dbReference type="Proteomes" id="UP000032803">
    <property type="component" value="Chromosome I"/>
</dbReference>
<evidence type="ECO:0000313" key="3">
    <source>
        <dbReference type="Proteomes" id="UP000032803"/>
    </source>
</evidence>
<accession>A0A0A8UKW1</accession>
<dbReference type="SUPFAM" id="SSF64288">
    <property type="entry name" value="Chorismate lyase-like"/>
    <property type="match status" value="1"/>
</dbReference>
<evidence type="ECO:0008006" key="4">
    <source>
        <dbReference type="Google" id="ProtNLM"/>
    </source>
</evidence>
<dbReference type="RefSeq" id="WP_045104921.1">
    <property type="nucleotide sequence ID" value="NZ_LN681225.1"/>
</dbReference>
<sequence length="225" mass="25209">MSYFLKFAVLCFTLSASLVSASSANLPDSEKSGFVAIIGNTKFSLTTIQQSQLPAPFDFLLTQPLMTVGLEQHYQRSGQIKVIYKQEIARKGTYSRAILMLMDNDKNRNDVKKAEARHEVIAVELALIKMNFKALPKEVINGVLHSSIPFGKLLVMNGIKTTSSHRSYFKMTCNTQLAAFINCKLNSILYGRKNTLNRADNNQWLAHVLEILPAIQCTEKTCYPV</sequence>
<dbReference type="Gene3D" id="3.40.1410.10">
    <property type="entry name" value="Chorismate lyase-like"/>
    <property type="match status" value="1"/>
</dbReference>
<dbReference type="OrthoDB" id="5650935at2"/>
<dbReference type="EMBL" id="LN681225">
    <property type="protein sequence ID" value="CEK09378.1"/>
    <property type="molecule type" value="Genomic_DNA"/>
</dbReference>
<organism evidence="2 3">
    <name type="scientific">Legionella hackeliae</name>
    <dbReference type="NCBI Taxonomy" id="449"/>
    <lineage>
        <taxon>Bacteria</taxon>
        <taxon>Pseudomonadati</taxon>
        <taxon>Pseudomonadota</taxon>
        <taxon>Gammaproteobacteria</taxon>
        <taxon>Legionellales</taxon>
        <taxon>Legionellaceae</taxon>
        <taxon>Legionella</taxon>
    </lineage>
</organism>
<keyword evidence="1" id="KW-0732">Signal</keyword>
<dbReference type="AlphaFoldDB" id="A0A0A8UKW1"/>
<protein>
    <recommendedName>
        <fullName evidence="4">Secreted protein</fullName>
    </recommendedName>
</protein>
<dbReference type="KEGG" id="lha:LHA_0266"/>
<keyword evidence="3" id="KW-1185">Reference proteome</keyword>
<feature type="signal peptide" evidence="1">
    <location>
        <begin position="1"/>
        <end position="21"/>
    </location>
</feature>
<dbReference type="PATRIC" id="fig|449.7.peg.970"/>
<dbReference type="STRING" id="449.LHA_0266"/>
<gene>
    <name evidence="2" type="ORF">LHA_0266</name>
</gene>
<dbReference type="InterPro" id="IPR028978">
    <property type="entry name" value="Chorismate_lyase_/UTRA_dom_sf"/>
</dbReference>
<proteinExistence type="predicted"/>
<evidence type="ECO:0000313" key="2">
    <source>
        <dbReference type="EMBL" id="CEK09378.1"/>
    </source>
</evidence>
<evidence type="ECO:0000256" key="1">
    <source>
        <dbReference type="SAM" id="SignalP"/>
    </source>
</evidence>